<gene>
    <name evidence="3" type="ORF">G4V63_14490</name>
</gene>
<comment type="caution">
    <text evidence="3">The sequence shown here is derived from an EMBL/GenBank/DDBJ whole genome shotgun (WGS) entry which is preliminary data.</text>
</comment>
<evidence type="ECO:0000256" key="1">
    <source>
        <dbReference type="SAM" id="MobiDB-lite"/>
    </source>
</evidence>
<evidence type="ECO:0000313" key="4">
    <source>
        <dbReference type="Proteomes" id="UP000480266"/>
    </source>
</evidence>
<proteinExistence type="predicted"/>
<dbReference type="Pfam" id="PF04233">
    <property type="entry name" value="Phage_Mu_F"/>
    <property type="match status" value="1"/>
</dbReference>
<dbReference type="InterPro" id="IPR006528">
    <property type="entry name" value="Phage_head_morphogenesis_dom"/>
</dbReference>
<name>A0A7C9VN97_9BRAD</name>
<feature type="domain" description="Phage head morphogenesis" evidence="2">
    <location>
        <begin position="165"/>
        <end position="277"/>
    </location>
</feature>
<dbReference type="Proteomes" id="UP000480266">
    <property type="component" value="Unassembled WGS sequence"/>
</dbReference>
<protein>
    <recommendedName>
        <fullName evidence="2">Phage head morphogenesis domain-containing protein</fullName>
    </recommendedName>
</protein>
<organism evidence="3 4">
    <name type="scientific">Candidatus Afipia apatlaquensis</name>
    <dbReference type="NCBI Taxonomy" id="2712852"/>
    <lineage>
        <taxon>Bacteria</taxon>
        <taxon>Pseudomonadati</taxon>
        <taxon>Pseudomonadota</taxon>
        <taxon>Alphaproteobacteria</taxon>
        <taxon>Hyphomicrobiales</taxon>
        <taxon>Nitrobacteraceae</taxon>
        <taxon>Afipia</taxon>
    </lineage>
</organism>
<feature type="compositionally biased region" description="Basic and acidic residues" evidence="1">
    <location>
        <begin position="314"/>
        <end position="324"/>
    </location>
</feature>
<dbReference type="AlphaFoldDB" id="A0A7C9VN97"/>
<feature type="region of interest" description="Disordered" evidence="1">
    <location>
        <begin position="292"/>
        <end position="336"/>
    </location>
</feature>
<evidence type="ECO:0000313" key="3">
    <source>
        <dbReference type="EMBL" id="NGX96374.1"/>
    </source>
</evidence>
<keyword evidence="4" id="KW-1185">Reference proteome</keyword>
<reference evidence="3" key="1">
    <citation type="submission" date="2020-02" db="EMBL/GenBank/DDBJ databases">
        <title>Draft genome sequence of Candidatus Afipia apatlaquensis IBT-C3, a potential strain for decolorization of textile dyes.</title>
        <authorList>
            <person name="Sanchez-Reyes A."/>
            <person name="Breton-Deval L."/>
            <person name="Mangelson H."/>
            <person name="Sanchez-Flores A."/>
        </authorList>
    </citation>
    <scope>NUCLEOTIDE SEQUENCE [LARGE SCALE GENOMIC DNA]</scope>
    <source>
        <strain evidence="3">IBT-C3</strain>
    </source>
</reference>
<dbReference type="EMBL" id="JAAMRR010000746">
    <property type="protein sequence ID" value="NGX96374.1"/>
    <property type="molecule type" value="Genomic_DNA"/>
</dbReference>
<accession>A0A7C9VN97</accession>
<sequence length="336" mass="37219">MELRNPGKRDIVLGAVVPNVQTEAAYRRDLAKAITNMSASYEYWLRAKYRRALDTNMAAGRLPDPERAQDADLPGPSESAGDMFDELARLRAHWEKHFETLSQKLASQMLQAMYRDNALSWGSKLKRAGFDIDLQLTPAQRLILKAKLPENVALIRSIQQDYHKDIEGIVSRNFLKGRDLSTMADEIKERGGVSARRAALIARDQSNKATAQMNAARQQELGLNWATWIHSSAGKEPRATHTKAGREQWIFDTQAGIDFGDSFGQVLPGEAINCRCHSRTIIPALGRGDVQSADDLEPVPGFPGAYRAKAGRNAGEKQKQDVVHTRSPAGSPVVYS</sequence>
<evidence type="ECO:0000259" key="2">
    <source>
        <dbReference type="Pfam" id="PF04233"/>
    </source>
</evidence>